<comment type="caution">
    <text evidence="1">The sequence shown here is derived from an EMBL/GenBank/DDBJ whole genome shotgun (WGS) entry which is preliminary data.</text>
</comment>
<keyword evidence="2" id="KW-1185">Reference proteome</keyword>
<proteinExistence type="predicted"/>
<dbReference type="EMBL" id="JBHSBL010000019">
    <property type="protein sequence ID" value="MFC4068500.1"/>
    <property type="molecule type" value="Genomic_DNA"/>
</dbReference>
<accession>A0ABV8IZQ6</accession>
<dbReference type="RefSeq" id="WP_378069396.1">
    <property type="nucleotide sequence ID" value="NZ_JBHSBL010000019.1"/>
</dbReference>
<evidence type="ECO:0000313" key="2">
    <source>
        <dbReference type="Proteomes" id="UP001595867"/>
    </source>
</evidence>
<name>A0ABV8IZQ6_9ACTN</name>
<evidence type="ECO:0008006" key="3">
    <source>
        <dbReference type="Google" id="ProtNLM"/>
    </source>
</evidence>
<evidence type="ECO:0000313" key="1">
    <source>
        <dbReference type="EMBL" id="MFC4068500.1"/>
    </source>
</evidence>
<organism evidence="1 2">
    <name type="scientific">Actinoplanes subglobosus</name>
    <dbReference type="NCBI Taxonomy" id="1547892"/>
    <lineage>
        <taxon>Bacteria</taxon>
        <taxon>Bacillati</taxon>
        <taxon>Actinomycetota</taxon>
        <taxon>Actinomycetes</taxon>
        <taxon>Micromonosporales</taxon>
        <taxon>Micromonosporaceae</taxon>
        <taxon>Actinoplanes</taxon>
    </lineage>
</organism>
<gene>
    <name evidence="1" type="ORF">ACFO0C_26525</name>
</gene>
<protein>
    <recommendedName>
        <fullName evidence="3">DUF779 domain-containing protein</fullName>
    </recommendedName>
</protein>
<sequence length="112" mass="11476">MDSRMLTGRERAVLEALLAVDFDGAPALRGQAAGVRVVGGCGCGCPSIEFVAGGVGMRPRVNAFPDGSYSSLFLYTMVDAGGVEVLGGIEWAGIDESPDQFPPPGSLTLEAA</sequence>
<reference evidence="2" key="1">
    <citation type="journal article" date="2019" name="Int. J. Syst. Evol. Microbiol.">
        <title>The Global Catalogue of Microorganisms (GCM) 10K type strain sequencing project: providing services to taxonomists for standard genome sequencing and annotation.</title>
        <authorList>
            <consortium name="The Broad Institute Genomics Platform"/>
            <consortium name="The Broad Institute Genome Sequencing Center for Infectious Disease"/>
            <person name="Wu L."/>
            <person name="Ma J."/>
        </authorList>
    </citation>
    <scope>NUCLEOTIDE SEQUENCE [LARGE SCALE GENOMIC DNA]</scope>
    <source>
        <strain evidence="2">TBRC 5832</strain>
    </source>
</reference>
<dbReference type="Proteomes" id="UP001595867">
    <property type="component" value="Unassembled WGS sequence"/>
</dbReference>